<gene>
    <name evidence="1" type="ORF">RND71_033934</name>
</gene>
<sequence>MKATNFSTPAKGIALYIEALIPPTDLCPFNCTIFSPAAIFTNSPSNSGLANVNGTFINDLTDFSTGHL</sequence>
<evidence type="ECO:0000313" key="1">
    <source>
        <dbReference type="EMBL" id="KAK4347595.1"/>
    </source>
</evidence>
<evidence type="ECO:0000313" key="2">
    <source>
        <dbReference type="Proteomes" id="UP001291623"/>
    </source>
</evidence>
<comment type="caution">
    <text evidence="1">The sequence shown here is derived from an EMBL/GenBank/DDBJ whole genome shotgun (WGS) entry which is preliminary data.</text>
</comment>
<reference evidence="1" key="1">
    <citation type="submission" date="2023-12" db="EMBL/GenBank/DDBJ databases">
        <title>Genome assembly of Anisodus tanguticus.</title>
        <authorList>
            <person name="Wang Y.-J."/>
        </authorList>
    </citation>
    <scope>NUCLEOTIDE SEQUENCE</scope>
    <source>
        <strain evidence="1">KB-2021</strain>
        <tissue evidence="1">Leaf</tissue>
    </source>
</reference>
<proteinExistence type="predicted"/>
<dbReference type="Proteomes" id="UP001291623">
    <property type="component" value="Unassembled WGS sequence"/>
</dbReference>
<protein>
    <submittedName>
        <fullName evidence="1">Uncharacterized protein</fullName>
    </submittedName>
</protein>
<accession>A0AAE1R9H3</accession>
<name>A0AAE1R9H3_9SOLA</name>
<dbReference type="AlphaFoldDB" id="A0AAE1R9H3"/>
<organism evidence="1 2">
    <name type="scientific">Anisodus tanguticus</name>
    <dbReference type="NCBI Taxonomy" id="243964"/>
    <lineage>
        <taxon>Eukaryota</taxon>
        <taxon>Viridiplantae</taxon>
        <taxon>Streptophyta</taxon>
        <taxon>Embryophyta</taxon>
        <taxon>Tracheophyta</taxon>
        <taxon>Spermatophyta</taxon>
        <taxon>Magnoliopsida</taxon>
        <taxon>eudicotyledons</taxon>
        <taxon>Gunneridae</taxon>
        <taxon>Pentapetalae</taxon>
        <taxon>asterids</taxon>
        <taxon>lamiids</taxon>
        <taxon>Solanales</taxon>
        <taxon>Solanaceae</taxon>
        <taxon>Solanoideae</taxon>
        <taxon>Hyoscyameae</taxon>
        <taxon>Anisodus</taxon>
    </lineage>
</organism>
<dbReference type="EMBL" id="JAVYJV010000018">
    <property type="protein sequence ID" value="KAK4347595.1"/>
    <property type="molecule type" value="Genomic_DNA"/>
</dbReference>
<keyword evidence="2" id="KW-1185">Reference proteome</keyword>